<dbReference type="AlphaFoldDB" id="A0A9E9M088"/>
<dbReference type="GO" id="GO:0006796">
    <property type="term" value="P:phosphate-containing compound metabolic process"/>
    <property type="evidence" value="ECO:0007669"/>
    <property type="project" value="UniProtKB-ARBA"/>
</dbReference>
<comment type="similarity">
    <text evidence="1 4">Belongs to the carbohydrate kinase PfkB family.</text>
</comment>
<keyword evidence="7" id="KW-1185">Reference proteome</keyword>
<reference evidence="6" key="1">
    <citation type="journal article" date="2022" name="Front. Microbiol.">
        <title>New perspectives on an old grouping: The genomic and phenotypic variability of Oxalobacter formigenes and the implications for calcium oxalate stone prevention.</title>
        <authorList>
            <person name="Chmiel J.A."/>
            <person name="Carr C."/>
            <person name="Stuivenberg G.A."/>
            <person name="Venema R."/>
            <person name="Chanyi R.M."/>
            <person name="Al K.F."/>
            <person name="Giguere D."/>
            <person name="Say H."/>
            <person name="Akouris P.P."/>
            <person name="Dominguez Romero S.A."/>
            <person name="Kwong A."/>
            <person name="Tai V."/>
            <person name="Koval S.F."/>
            <person name="Razvi H."/>
            <person name="Bjazevic J."/>
            <person name="Burton J.P."/>
        </authorList>
    </citation>
    <scope>NUCLEOTIDE SEQUENCE</scope>
    <source>
        <strain evidence="6">WoOx3</strain>
    </source>
</reference>
<dbReference type="GO" id="GO:0005829">
    <property type="term" value="C:cytosol"/>
    <property type="evidence" value="ECO:0007669"/>
    <property type="project" value="TreeGrafter"/>
</dbReference>
<dbReference type="PANTHER" id="PTHR10584:SF157">
    <property type="entry name" value="SULFOFRUCTOSE KINASE"/>
    <property type="match status" value="1"/>
</dbReference>
<evidence type="ECO:0000313" key="6">
    <source>
        <dbReference type="EMBL" id="WAW10473.1"/>
    </source>
</evidence>
<dbReference type="InterPro" id="IPR029056">
    <property type="entry name" value="Ribokinase-like"/>
</dbReference>
<proteinExistence type="inferred from homology"/>
<dbReference type="Gene3D" id="3.40.1190.20">
    <property type="match status" value="1"/>
</dbReference>
<evidence type="ECO:0000256" key="2">
    <source>
        <dbReference type="ARBA" id="ARBA00022679"/>
    </source>
</evidence>
<dbReference type="InterPro" id="IPR002173">
    <property type="entry name" value="Carboh/pur_kinase_PfkB_CS"/>
</dbReference>
<protein>
    <submittedName>
        <fullName evidence="6">Sugar kinase</fullName>
    </submittedName>
</protein>
<dbReference type="KEGG" id="ovb:NB640_02090"/>
<evidence type="ECO:0000256" key="1">
    <source>
        <dbReference type="ARBA" id="ARBA00010688"/>
    </source>
</evidence>
<dbReference type="CDD" id="cd01945">
    <property type="entry name" value="ribokinase_group_B"/>
    <property type="match status" value="1"/>
</dbReference>
<evidence type="ECO:0000313" key="7">
    <source>
        <dbReference type="Proteomes" id="UP001156215"/>
    </source>
</evidence>
<dbReference type="PANTHER" id="PTHR10584">
    <property type="entry name" value="SUGAR KINASE"/>
    <property type="match status" value="1"/>
</dbReference>
<accession>A0A9E9M088</accession>
<keyword evidence="2 4" id="KW-0808">Transferase</keyword>
<dbReference type="PRINTS" id="PR00990">
    <property type="entry name" value="RIBOKINASE"/>
</dbReference>
<name>A0A9E9M088_9BURK</name>
<organism evidence="6 7">
    <name type="scientific">Oxalobacter vibrioformis</name>
    <dbReference type="NCBI Taxonomy" id="933080"/>
    <lineage>
        <taxon>Bacteria</taxon>
        <taxon>Pseudomonadati</taxon>
        <taxon>Pseudomonadota</taxon>
        <taxon>Betaproteobacteria</taxon>
        <taxon>Burkholderiales</taxon>
        <taxon>Oxalobacteraceae</taxon>
        <taxon>Oxalobacter</taxon>
    </lineage>
</organism>
<dbReference type="InterPro" id="IPR011611">
    <property type="entry name" value="PfkB_dom"/>
</dbReference>
<dbReference type="PROSITE" id="PS00584">
    <property type="entry name" value="PFKB_KINASES_2"/>
    <property type="match status" value="1"/>
</dbReference>
<dbReference type="Pfam" id="PF00294">
    <property type="entry name" value="PfkB"/>
    <property type="match status" value="1"/>
</dbReference>
<dbReference type="InterPro" id="IPR002139">
    <property type="entry name" value="Ribo/fructo_kinase"/>
</dbReference>
<feature type="domain" description="Carbohydrate kinase PfkB" evidence="5">
    <location>
        <begin position="4"/>
        <end position="289"/>
    </location>
</feature>
<evidence type="ECO:0000259" key="5">
    <source>
        <dbReference type="Pfam" id="PF00294"/>
    </source>
</evidence>
<sequence length="302" mass="31919">MSNDIICLGKSTLDLIWPLESLPGKGGKFIARDFIQLGGGMAATAAVAVSRLGRKVAFYGRAGDDAAGHAMLDELAGYGVDVSQFRLFPNARSSVSGILVDKEGERAIANFRGADIPDEAHWLDLDDVAQTHAVLVDVRWKEGAVSICAKARAHGIPTILDGEIADLDIYDALLPLVDHAIFSLPGLRSYGGAVTNHLQILQKVREQGCKVAAVTMGAQGCLWIDDNGVQHQAAFGVNVVDTTGAGDVFHGAYAVALAEGKNTVEAMRFASGVAALKCTHYGGRAGIPDREEVDAFLAEQFC</sequence>
<dbReference type="RefSeq" id="WP_269309489.1">
    <property type="nucleotide sequence ID" value="NZ_CP098242.1"/>
</dbReference>
<dbReference type="GO" id="GO:0016301">
    <property type="term" value="F:kinase activity"/>
    <property type="evidence" value="ECO:0007669"/>
    <property type="project" value="UniProtKB-KW"/>
</dbReference>
<dbReference type="EMBL" id="CP098242">
    <property type="protein sequence ID" value="WAW10473.1"/>
    <property type="molecule type" value="Genomic_DNA"/>
</dbReference>
<gene>
    <name evidence="6" type="ORF">NB640_02090</name>
</gene>
<evidence type="ECO:0000256" key="3">
    <source>
        <dbReference type="ARBA" id="ARBA00022777"/>
    </source>
</evidence>
<evidence type="ECO:0000256" key="4">
    <source>
        <dbReference type="RuleBase" id="RU003704"/>
    </source>
</evidence>
<dbReference type="SUPFAM" id="SSF53613">
    <property type="entry name" value="Ribokinase-like"/>
    <property type="match status" value="1"/>
</dbReference>
<keyword evidence="3 4" id="KW-0418">Kinase</keyword>
<dbReference type="Proteomes" id="UP001156215">
    <property type="component" value="Chromosome"/>
</dbReference>